<sequence>MFYPDQTFQQMSEQLMKIHQDKLHQSRKLVLMVDLDNTLIHTTEIPCQLSPKKNVFKMKLEGSPTYYVRLRPYYKEFLEKISELFELNIFTFACQSYAKTVAGFLDPDNTFFAQRIISRDNCFYPATKMANVRFFSPCGESMTCMIDDREDVWNFAPGLVAVKPYMYSKKQNPYDSHVSMDSGTVAALYALAGTTKIEIPSKKN</sequence>
<dbReference type="Pfam" id="PF03031">
    <property type="entry name" value="NIF"/>
    <property type="match status" value="1"/>
</dbReference>
<comment type="catalytic activity">
    <reaction evidence="5 6">
        <text>O-phospho-L-threonyl-[protein] + H2O = L-threonyl-[protein] + phosphate</text>
        <dbReference type="Rhea" id="RHEA:47004"/>
        <dbReference type="Rhea" id="RHEA-COMP:11060"/>
        <dbReference type="Rhea" id="RHEA-COMP:11605"/>
        <dbReference type="ChEBI" id="CHEBI:15377"/>
        <dbReference type="ChEBI" id="CHEBI:30013"/>
        <dbReference type="ChEBI" id="CHEBI:43474"/>
        <dbReference type="ChEBI" id="CHEBI:61977"/>
        <dbReference type="EC" id="3.1.3.16"/>
    </reaction>
</comment>
<reference evidence="8" key="2">
    <citation type="submission" date="2025-08" db="UniProtKB">
        <authorList>
            <consortium name="Ensembl"/>
        </authorList>
    </citation>
    <scope>IDENTIFICATION</scope>
</reference>
<evidence type="ECO:0000256" key="3">
    <source>
        <dbReference type="ARBA" id="ARBA00023242"/>
    </source>
</evidence>
<dbReference type="GO" id="GO:0008420">
    <property type="term" value="F:RNA polymerase II CTD heptapeptide repeat phosphatase activity"/>
    <property type="evidence" value="ECO:0007669"/>
    <property type="project" value="UniProtKB-UniRule"/>
</dbReference>
<dbReference type="InterPro" id="IPR039189">
    <property type="entry name" value="Fcp1"/>
</dbReference>
<dbReference type="InterPro" id="IPR004274">
    <property type="entry name" value="FCP1_dom"/>
</dbReference>
<evidence type="ECO:0000256" key="2">
    <source>
        <dbReference type="ARBA" id="ARBA00022801"/>
    </source>
</evidence>
<organism evidence="8 9">
    <name type="scientific">Tetraodon nigroviridis</name>
    <name type="common">Spotted green pufferfish</name>
    <name type="synonym">Chelonodon nigroviridis</name>
    <dbReference type="NCBI Taxonomy" id="99883"/>
    <lineage>
        <taxon>Eukaryota</taxon>
        <taxon>Metazoa</taxon>
        <taxon>Chordata</taxon>
        <taxon>Craniata</taxon>
        <taxon>Vertebrata</taxon>
        <taxon>Euteleostomi</taxon>
        <taxon>Actinopterygii</taxon>
        <taxon>Neopterygii</taxon>
        <taxon>Teleostei</taxon>
        <taxon>Neoteleostei</taxon>
        <taxon>Acanthomorphata</taxon>
        <taxon>Eupercaria</taxon>
        <taxon>Tetraodontiformes</taxon>
        <taxon>Tetradontoidea</taxon>
        <taxon>Tetraodontidae</taxon>
        <taxon>Tetraodon</taxon>
    </lineage>
</organism>
<dbReference type="PANTHER" id="PTHR23081">
    <property type="entry name" value="RNA POLYMERASE II CTD PHOSPHATASE"/>
    <property type="match status" value="1"/>
</dbReference>
<keyword evidence="9" id="KW-1185">Reference proteome</keyword>
<accession>H3DPH2</accession>
<dbReference type="NCBIfam" id="TIGR02250">
    <property type="entry name" value="FCP1_euk"/>
    <property type="match status" value="1"/>
</dbReference>
<dbReference type="InterPro" id="IPR023214">
    <property type="entry name" value="HAD_sf"/>
</dbReference>
<proteinExistence type="predicted"/>
<dbReference type="Gene3D" id="3.40.50.1000">
    <property type="entry name" value="HAD superfamily/HAD-like"/>
    <property type="match status" value="1"/>
</dbReference>
<evidence type="ECO:0000259" key="7">
    <source>
        <dbReference type="PROSITE" id="PS50969"/>
    </source>
</evidence>
<evidence type="ECO:0000256" key="1">
    <source>
        <dbReference type="ARBA" id="ARBA00004123"/>
    </source>
</evidence>
<keyword evidence="2 6" id="KW-0378">Hydrolase</keyword>
<dbReference type="CDD" id="cd07521">
    <property type="entry name" value="HAD_FCP1-like"/>
    <property type="match status" value="1"/>
</dbReference>
<reference evidence="8" key="3">
    <citation type="submission" date="2025-09" db="UniProtKB">
        <authorList>
            <consortium name="Ensembl"/>
        </authorList>
    </citation>
    <scope>IDENTIFICATION</scope>
</reference>
<evidence type="ECO:0000313" key="8">
    <source>
        <dbReference type="Ensembl" id="ENSTNIP00000022421.1"/>
    </source>
</evidence>
<dbReference type="OMA" id="RDGMKWE"/>
<dbReference type="GeneTree" id="ENSGT00390000015641"/>
<dbReference type="InterPro" id="IPR036412">
    <property type="entry name" value="HAD-like_sf"/>
</dbReference>
<protein>
    <recommendedName>
        <fullName evidence="6">RNA polymerase II subunit A C-terminal domain phosphatase</fullName>
        <ecNumber evidence="6">3.1.3.16</ecNumber>
    </recommendedName>
</protein>
<evidence type="ECO:0000256" key="5">
    <source>
        <dbReference type="ARBA" id="ARBA00048336"/>
    </source>
</evidence>
<evidence type="ECO:0000313" key="9">
    <source>
        <dbReference type="Proteomes" id="UP000007303"/>
    </source>
</evidence>
<dbReference type="GO" id="GO:0005634">
    <property type="term" value="C:nucleus"/>
    <property type="evidence" value="ECO:0007669"/>
    <property type="project" value="UniProtKB-SubCell"/>
</dbReference>
<name>H3DPH2_TETNG</name>
<dbReference type="Ensembl" id="ENSTNIT00000022660.1">
    <property type="protein sequence ID" value="ENSTNIP00000022421.1"/>
    <property type="gene ID" value="ENSTNIG00000019221.1"/>
</dbReference>
<dbReference type="InterPro" id="IPR011947">
    <property type="entry name" value="FCP1_euk"/>
</dbReference>
<reference evidence="9" key="1">
    <citation type="journal article" date="2004" name="Nature">
        <title>Genome duplication in the teleost fish Tetraodon nigroviridis reveals the early vertebrate proto-karyotype.</title>
        <authorList>
            <person name="Jaillon O."/>
            <person name="Aury J.-M."/>
            <person name="Brunet F."/>
            <person name="Petit J.-L."/>
            <person name="Stange-Thomann N."/>
            <person name="Mauceli E."/>
            <person name="Bouneau L."/>
            <person name="Fischer C."/>
            <person name="Ozouf-Costaz C."/>
            <person name="Bernot A."/>
            <person name="Nicaud S."/>
            <person name="Jaffe D."/>
            <person name="Fisher S."/>
            <person name="Lutfalla G."/>
            <person name="Dossat C."/>
            <person name="Segurens B."/>
            <person name="Dasilva C."/>
            <person name="Salanoubat M."/>
            <person name="Levy M."/>
            <person name="Boudet N."/>
            <person name="Castellano S."/>
            <person name="Anthouard V."/>
            <person name="Jubin C."/>
            <person name="Castelli V."/>
            <person name="Katinka M."/>
            <person name="Vacherie B."/>
            <person name="Biemont C."/>
            <person name="Skalli Z."/>
            <person name="Cattolico L."/>
            <person name="Poulain J."/>
            <person name="De Berardinis V."/>
            <person name="Cruaud C."/>
            <person name="Duprat S."/>
            <person name="Brottier P."/>
            <person name="Coutanceau J.-P."/>
            <person name="Gouzy J."/>
            <person name="Parra G."/>
            <person name="Lardier G."/>
            <person name="Chapple C."/>
            <person name="McKernan K.J."/>
            <person name="McEwan P."/>
            <person name="Bosak S."/>
            <person name="Kellis M."/>
            <person name="Volff J.-N."/>
            <person name="Guigo R."/>
            <person name="Zody M.C."/>
            <person name="Mesirov J."/>
            <person name="Lindblad-Toh K."/>
            <person name="Birren B."/>
            <person name="Nusbaum C."/>
            <person name="Kahn D."/>
            <person name="Robinson-Rechavi M."/>
            <person name="Laudet V."/>
            <person name="Schachter V."/>
            <person name="Quetier F."/>
            <person name="Saurin W."/>
            <person name="Scarpelli C."/>
            <person name="Wincker P."/>
            <person name="Lander E.S."/>
            <person name="Weissenbach J."/>
            <person name="Roest Crollius H."/>
        </authorList>
    </citation>
    <scope>NUCLEOTIDE SEQUENCE [LARGE SCALE GENOMIC DNA]</scope>
</reference>
<dbReference type="AlphaFoldDB" id="H3DPH2"/>
<dbReference type="SUPFAM" id="SSF56784">
    <property type="entry name" value="HAD-like"/>
    <property type="match status" value="1"/>
</dbReference>
<evidence type="ECO:0000256" key="6">
    <source>
        <dbReference type="RuleBase" id="RU366066"/>
    </source>
</evidence>
<comment type="function">
    <text evidence="6">This promotes the activity of RNA polymerase II.</text>
</comment>
<comment type="subcellular location">
    <subcellularLocation>
        <location evidence="1 6">Nucleus</location>
    </subcellularLocation>
</comment>
<dbReference type="EC" id="3.1.3.16" evidence="6"/>
<dbReference type="SMART" id="SM00577">
    <property type="entry name" value="CPDc"/>
    <property type="match status" value="1"/>
</dbReference>
<dbReference type="HOGENOM" id="CLU_1342901_0_0_1"/>
<dbReference type="Proteomes" id="UP000007303">
    <property type="component" value="Unassembled WGS sequence"/>
</dbReference>
<dbReference type="STRING" id="99883.ENSTNIP00000022421"/>
<evidence type="ECO:0000256" key="4">
    <source>
        <dbReference type="ARBA" id="ARBA00047761"/>
    </source>
</evidence>
<keyword evidence="3 6" id="KW-0539">Nucleus</keyword>
<feature type="domain" description="FCP1 homology" evidence="7">
    <location>
        <begin position="24"/>
        <end position="191"/>
    </location>
</feature>
<comment type="catalytic activity">
    <reaction evidence="4 6">
        <text>O-phospho-L-seryl-[protein] + H2O = L-seryl-[protein] + phosphate</text>
        <dbReference type="Rhea" id="RHEA:20629"/>
        <dbReference type="Rhea" id="RHEA-COMP:9863"/>
        <dbReference type="Rhea" id="RHEA-COMP:11604"/>
        <dbReference type="ChEBI" id="CHEBI:15377"/>
        <dbReference type="ChEBI" id="CHEBI:29999"/>
        <dbReference type="ChEBI" id="CHEBI:43474"/>
        <dbReference type="ChEBI" id="CHEBI:83421"/>
        <dbReference type="EC" id="3.1.3.16"/>
    </reaction>
</comment>
<dbReference type="InParanoid" id="H3DPH2"/>
<dbReference type="PANTHER" id="PTHR23081:SF36">
    <property type="entry name" value="RNA POLYMERASE II SUBUNIT A C-TERMINAL DOMAIN PHOSPHATASE"/>
    <property type="match status" value="1"/>
</dbReference>
<dbReference type="PROSITE" id="PS50969">
    <property type="entry name" value="FCP1"/>
    <property type="match status" value="1"/>
</dbReference>